<comment type="caution">
    <text evidence="1">The sequence shown here is derived from an EMBL/GenBank/DDBJ whole genome shotgun (WGS) entry which is preliminary data.</text>
</comment>
<protein>
    <submittedName>
        <fullName evidence="1">Uncharacterized protein</fullName>
    </submittedName>
</protein>
<organism evidence="1 2">
    <name type="scientific">Plakobranchus ocellatus</name>
    <dbReference type="NCBI Taxonomy" id="259542"/>
    <lineage>
        <taxon>Eukaryota</taxon>
        <taxon>Metazoa</taxon>
        <taxon>Spiralia</taxon>
        <taxon>Lophotrochozoa</taxon>
        <taxon>Mollusca</taxon>
        <taxon>Gastropoda</taxon>
        <taxon>Heterobranchia</taxon>
        <taxon>Euthyneura</taxon>
        <taxon>Panpulmonata</taxon>
        <taxon>Sacoglossa</taxon>
        <taxon>Placobranchoidea</taxon>
        <taxon>Plakobranchidae</taxon>
        <taxon>Plakobranchus</taxon>
    </lineage>
</organism>
<dbReference type="Proteomes" id="UP000735302">
    <property type="component" value="Unassembled WGS sequence"/>
</dbReference>
<keyword evidence="2" id="KW-1185">Reference proteome</keyword>
<evidence type="ECO:0000313" key="2">
    <source>
        <dbReference type="Proteomes" id="UP000735302"/>
    </source>
</evidence>
<gene>
    <name evidence="1" type="ORF">PoB_002106700</name>
</gene>
<dbReference type="AlphaFoldDB" id="A0AAV3ZGW4"/>
<evidence type="ECO:0000313" key="1">
    <source>
        <dbReference type="EMBL" id="GFN94561.1"/>
    </source>
</evidence>
<proteinExistence type="predicted"/>
<dbReference type="EMBL" id="BLXT01002468">
    <property type="protein sequence ID" value="GFN94561.1"/>
    <property type="molecule type" value="Genomic_DNA"/>
</dbReference>
<name>A0AAV3ZGW4_9GAST</name>
<reference evidence="1 2" key="1">
    <citation type="journal article" date="2021" name="Elife">
        <title>Chloroplast acquisition without the gene transfer in kleptoplastic sea slugs, Plakobranchus ocellatus.</title>
        <authorList>
            <person name="Maeda T."/>
            <person name="Takahashi S."/>
            <person name="Yoshida T."/>
            <person name="Shimamura S."/>
            <person name="Takaki Y."/>
            <person name="Nagai Y."/>
            <person name="Toyoda A."/>
            <person name="Suzuki Y."/>
            <person name="Arimoto A."/>
            <person name="Ishii H."/>
            <person name="Satoh N."/>
            <person name="Nishiyama T."/>
            <person name="Hasebe M."/>
            <person name="Maruyama T."/>
            <person name="Minagawa J."/>
            <person name="Obokata J."/>
            <person name="Shigenobu S."/>
        </authorList>
    </citation>
    <scope>NUCLEOTIDE SEQUENCE [LARGE SCALE GENOMIC DNA]</scope>
</reference>
<accession>A0AAV3ZGW4</accession>
<sequence>MFICNIACSVLLAGRGRTEQVFNRVISGVQSFHLTRPRAPPPSGPVAGLESATEATLRFLGRILYPRGHQRPVGF</sequence>